<evidence type="ECO:0000259" key="1">
    <source>
        <dbReference type="Pfam" id="PF00535"/>
    </source>
</evidence>
<dbReference type="Pfam" id="PF00535">
    <property type="entry name" value="Glycos_transf_2"/>
    <property type="match status" value="1"/>
</dbReference>
<proteinExistence type="predicted"/>
<dbReference type="GO" id="GO:0016740">
    <property type="term" value="F:transferase activity"/>
    <property type="evidence" value="ECO:0007669"/>
    <property type="project" value="UniProtKB-KW"/>
</dbReference>
<dbReference type="Proteomes" id="UP000576550">
    <property type="component" value="Unassembled WGS sequence"/>
</dbReference>
<dbReference type="Gene3D" id="3.90.550.10">
    <property type="entry name" value="Spore Coat Polysaccharide Biosynthesis Protein SpsA, Chain A"/>
    <property type="match status" value="1"/>
</dbReference>
<dbReference type="InterPro" id="IPR029044">
    <property type="entry name" value="Nucleotide-diphossugar_trans"/>
</dbReference>
<gene>
    <name evidence="2" type="ORF">GX533_00250</name>
</gene>
<evidence type="ECO:0000313" key="2">
    <source>
        <dbReference type="EMBL" id="HHX99108.1"/>
    </source>
</evidence>
<dbReference type="PANTHER" id="PTHR10859:SF91">
    <property type="entry name" value="DOLICHYL-PHOSPHATE BETA-GLUCOSYLTRANSFERASE"/>
    <property type="match status" value="1"/>
</dbReference>
<protein>
    <submittedName>
        <fullName evidence="2">Glycosyltransferase</fullName>
    </submittedName>
</protein>
<evidence type="ECO:0000313" key="3">
    <source>
        <dbReference type="Proteomes" id="UP000576550"/>
    </source>
</evidence>
<comment type="caution">
    <text evidence="2">The sequence shown here is derived from an EMBL/GenBank/DDBJ whole genome shotgun (WGS) entry which is preliminary data.</text>
</comment>
<reference evidence="2 3" key="1">
    <citation type="journal article" date="2020" name="Biotechnol. Biofuels">
        <title>New insights from the biogas microbiome by comprehensive genome-resolved metagenomics of nearly 1600 species originating from multiple anaerobic digesters.</title>
        <authorList>
            <person name="Campanaro S."/>
            <person name="Treu L."/>
            <person name="Rodriguez-R L.M."/>
            <person name="Kovalovszki A."/>
            <person name="Ziels R.M."/>
            <person name="Maus I."/>
            <person name="Zhu X."/>
            <person name="Kougias P.G."/>
            <person name="Basile A."/>
            <person name="Luo G."/>
            <person name="Schluter A."/>
            <person name="Konstantinidis K.T."/>
            <person name="Angelidaki I."/>
        </authorList>
    </citation>
    <scope>NUCLEOTIDE SEQUENCE [LARGE SCALE GENOMIC DNA]</scope>
    <source>
        <strain evidence="2">AS05jafATM_89</strain>
    </source>
</reference>
<accession>A0A832R8M8</accession>
<dbReference type="PANTHER" id="PTHR10859">
    <property type="entry name" value="GLYCOSYL TRANSFERASE"/>
    <property type="match status" value="1"/>
</dbReference>
<name>A0A832R8M8_9BACT</name>
<dbReference type="EMBL" id="DUTP01000001">
    <property type="protein sequence ID" value="HHX99108.1"/>
    <property type="molecule type" value="Genomic_DNA"/>
</dbReference>
<dbReference type="AlphaFoldDB" id="A0A832R8M8"/>
<organism evidence="2 3">
    <name type="scientific">Candidatus Dojkabacteria bacterium</name>
    <dbReference type="NCBI Taxonomy" id="2099670"/>
    <lineage>
        <taxon>Bacteria</taxon>
        <taxon>Candidatus Dojkabacteria</taxon>
    </lineage>
</organism>
<dbReference type="InterPro" id="IPR001173">
    <property type="entry name" value="Glyco_trans_2-like"/>
</dbReference>
<sequence length="253" mass="29123">MKLSLVIPTYKKQREVLDQLERLYGFLSRKNPNFELIFVIDGYVDNTKEILEKYIKENRLKKISIIGYKENRGKGYAVRYGMKRAKGDVIGFIDADTDIQIRTLGYALKALKDESVMAVVPSKLHKDSNIEMTTFRKILSAGLFLTNKLILSLPKNVSDVGCGLKLFRKELVERILPKLTVDRFAIDSEILNEIGKIGYKVAVIPFFLNKNRSESTSTHLRETLRMLKDILHIAKEDKMAFITGIEMRFWKAN</sequence>
<feature type="domain" description="Glycosyltransferase 2-like" evidence="1">
    <location>
        <begin position="4"/>
        <end position="175"/>
    </location>
</feature>
<keyword evidence="2" id="KW-0808">Transferase</keyword>
<dbReference type="SUPFAM" id="SSF53448">
    <property type="entry name" value="Nucleotide-diphospho-sugar transferases"/>
    <property type="match status" value="1"/>
</dbReference>
<dbReference type="GO" id="GO:0006487">
    <property type="term" value="P:protein N-linked glycosylation"/>
    <property type="evidence" value="ECO:0007669"/>
    <property type="project" value="TreeGrafter"/>
</dbReference>